<dbReference type="Pfam" id="PF12710">
    <property type="entry name" value="HAD"/>
    <property type="match status" value="1"/>
</dbReference>
<name>A0A5M3XBJ1_9ACTN</name>
<evidence type="ECO:0000313" key="2">
    <source>
        <dbReference type="Proteomes" id="UP000331127"/>
    </source>
</evidence>
<dbReference type="RefSeq" id="WP_155361303.1">
    <property type="nucleotide sequence ID" value="NZ_BAAAHL010000053.1"/>
</dbReference>
<dbReference type="AlphaFoldDB" id="A0A5M3XBJ1"/>
<evidence type="ECO:0008006" key="3">
    <source>
        <dbReference type="Google" id="ProtNLM"/>
    </source>
</evidence>
<dbReference type="Gene3D" id="1.20.1440.100">
    <property type="entry name" value="SG protein - dephosphorylation function"/>
    <property type="match status" value="1"/>
</dbReference>
<organism evidence="1 2">
    <name type="scientific">Acrocarpospora macrocephala</name>
    <dbReference type="NCBI Taxonomy" id="150177"/>
    <lineage>
        <taxon>Bacteria</taxon>
        <taxon>Bacillati</taxon>
        <taxon>Actinomycetota</taxon>
        <taxon>Actinomycetes</taxon>
        <taxon>Streptosporangiales</taxon>
        <taxon>Streptosporangiaceae</taxon>
        <taxon>Acrocarpospora</taxon>
    </lineage>
</organism>
<comment type="caution">
    <text evidence="1">The sequence shown here is derived from an EMBL/GenBank/DDBJ whole genome shotgun (WGS) entry which is preliminary data.</text>
</comment>
<reference evidence="1 2" key="1">
    <citation type="submission" date="2019-10" db="EMBL/GenBank/DDBJ databases">
        <title>Whole genome shotgun sequence of Acrocarpospora macrocephala NBRC 16266.</title>
        <authorList>
            <person name="Ichikawa N."/>
            <person name="Kimura A."/>
            <person name="Kitahashi Y."/>
            <person name="Komaki H."/>
            <person name="Oguchi A."/>
        </authorList>
    </citation>
    <scope>NUCLEOTIDE SEQUENCE [LARGE SCALE GENOMIC DNA]</scope>
    <source>
        <strain evidence="1 2">NBRC 16266</strain>
    </source>
</reference>
<dbReference type="Gene3D" id="3.40.50.1000">
    <property type="entry name" value="HAD superfamily/HAD-like"/>
    <property type="match status" value="1"/>
</dbReference>
<evidence type="ECO:0000313" key="1">
    <source>
        <dbReference type="EMBL" id="GES16263.1"/>
    </source>
</evidence>
<dbReference type="OrthoDB" id="25607at2"/>
<gene>
    <name evidence="1" type="ORF">Amac_098610</name>
</gene>
<dbReference type="Proteomes" id="UP000331127">
    <property type="component" value="Unassembled WGS sequence"/>
</dbReference>
<dbReference type="InterPro" id="IPR023214">
    <property type="entry name" value="HAD_sf"/>
</dbReference>
<accession>A0A5M3XBJ1</accession>
<keyword evidence="2" id="KW-1185">Reference proteome</keyword>
<sequence length="213" mass="23972">MPEVVVFDLDGTLIRSDSMLGFVTGRMLRRPFLGVIVSPIAALLFWRLRTRPVGLSIWVWAATVFTTEQQRARHAARFASRHLRGRGRPIEAALTELREHCRAGRQVVVATGCEEHIAQALCRALGLDEVAVVGTILRAAYGGLVVRTYCNRGTKMELLRERGFEPPYQAAYTDAAADLPLLRTAEQRIMVHPSRENLKRVRKEFPEIRVLVS</sequence>
<dbReference type="SUPFAM" id="SSF56784">
    <property type="entry name" value="HAD-like"/>
    <property type="match status" value="1"/>
</dbReference>
<dbReference type="EMBL" id="BLAE01000096">
    <property type="protein sequence ID" value="GES16263.1"/>
    <property type="molecule type" value="Genomic_DNA"/>
</dbReference>
<proteinExistence type="predicted"/>
<protein>
    <recommendedName>
        <fullName evidence="3">Haloacid dehalogenase</fullName>
    </recommendedName>
</protein>
<dbReference type="InterPro" id="IPR036412">
    <property type="entry name" value="HAD-like_sf"/>
</dbReference>